<dbReference type="InterPro" id="IPR032675">
    <property type="entry name" value="LRR_dom_sf"/>
</dbReference>
<dbReference type="InterPro" id="IPR001611">
    <property type="entry name" value="Leu-rich_rpt"/>
</dbReference>
<dbReference type="Gene3D" id="3.80.10.10">
    <property type="entry name" value="Ribonuclease Inhibitor"/>
    <property type="match status" value="1"/>
</dbReference>
<dbReference type="CDD" id="cd08320">
    <property type="entry name" value="Pyrin_NALPs"/>
    <property type="match status" value="1"/>
</dbReference>
<dbReference type="GO" id="GO:0050727">
    <property type="term" value="P:regulation of inflammatory response"/>
    <property type="evidence" value="ECO:0007669"/>
    <property type="project" value="TreeGrafter"/>
</dbReference>
<dbReference type="AlphaFoldDB" id="A0A5E4CEJ6"/>
<dbReference type="EMBL" id="CABDUW010001168">
    <property type="protein sequence ID" value="VTJ79302.1"/>
    <property type="molecule type" value="Genomic_DNA"/>
</dbReference>
<dbReference type="InterPro" id="IPR041075">
    <property type="entry name" value="NOD1/2_WH"/>
</dbReference>
<evidence type="ECO:0000313" key="9">
    <source>
        <dbReference type="EMBL" id="VTJ79302.1"/>
    </source>
</evidence>
<name>A0A5E4CEJ6_MARMO</name>
<protein>
    <submittedName>
        <fullName evidence="8">NACHT LRR and PYD domains-containing protein 5</fullName>
    </submittedName>
</protein>
<dbReference type="SUPFAM" id="SSF52047">
    <property type="entry name" value="RNI-like"/>
    <property type="match status" value="1"/>
</dbReference>
<keyword evidence="5" id="KW-0067">ATP-binding</keyword>
<dbReference type="Gene3D" id="3.40.50.300">
    <property type="entry name" value="P-loop containing nucleotide triphosphate hydrolases"/>
    <property type="match status" value="1"/>
</dbReference>
<dbReference type="SMART" id="SM00368">
    <property type="entry name" value="LRR_RI"/>
    <property type="match status" value="10"/>
</dbReference>
<evidence type="ECO:0000313" key="8">
    <source>
        <dbReference type="EMBL" id="KAF7485901.1"/>
    </source>
</evidence>
<proteinExistence type="inferred from homology"/>
<sequence>MAQAPAAMEGDQLYTLTNYGLQWCLKELDKEEFHTFKKLLKERYSEVTKNPIPWAEVDAAGPEGLAALLFEYHVGHLAWTVCINIFQEMNLFTLTEKARDEERKGASQDYKDHVITRFTAELDRHPRLQSTAGWPEIQTLVDAFHTDQRGFRARTVVLHGKSGTGKSVLARRLMLSWAQGTFHQDTFSYAFFLQAREIRWVEESSFAKLITREWPDSQAPVAEIMSQPEKLLFVVDNFDDLDTRLREDDEQLCGDWAKEQPASVLMRSLLRKVLLPESSLLVTVTDMGVEKLKSLVQCPLYLMVGGMSVERRTRLLLEHITDDPCRTQLLRSVVDSHRLLDQCQVSTVCLMLSMALRLRSGSAPVCRTLTGLYAAFLFHQLRPRDVPLRCLNRGERVTLKGLCRMAAEGLWTTRSVFYKDNLRVHGLRVDTLSALFHMDILLQEDRGESTYIFLHPSLQEFCAALYYLLEGLEREQDHCLLLIENMPELKELQQALGSHLLGVKRFLFGLMNKDILKALENLLGCQVSLGVKQRLLRWVSLLAPQATTATPRDVLDSFHCLFETQDEEFVLSALSSFQEMRLPINQREDLVASSFCLQRCQQLRKIRVDIRDIFVRSELAEMCPVAPPRFKDAEVTPGLQYLWMTLIINRNIRRLDLGSTALREEDVKVACEALRHPSCLLEALRLDSCGLTQACYPVISQMLTTATSLKSLSLARNEVTDKGLEPLCEALRTSLCTLTELVLDTCGLTAAGSQDLASILVHNHSLTHLCLSNNQLGSEGLNLLCRSLRLPHCALQRLILNQCDLDVVGCGFLALAFTSNPHLGLTHLSLNRNPLKDKGLKLLCEVLQEPCCHLQDLELVSCQLTADCCKNLSCVVTRNKHLQSLDLAANALGDSGVTALCEGLRQPDSSLRRLGLEACRLTTDCCEVLSSALSCNHYLTSLNLLCNNFDPSGMTLLCSAFSRPTCNLRIIGLWKEQYPVQIRWLLEEVQRLRPHVVIDSSWYSFDEDNRYWWKS</sequence>
<accession>A0A5E4CEJ6</accession>
<evidence type="ECO:0000256" key="2">
    <source>
        <dbReference type="ARBA" id="ARBA00022614"/>
    </source>
</evidence>
<dbReference type="Pfam" id="PF17776">
    <property type="entry name" value="NLRC4_HD2"/>
    <property type="match status" value="1"/>
</dbReference>
<dbReference type="GO" id="GO:0005524">
    <property type="term" value="F:ATP binding"/>
    <property type="evidence" value="ECO:0007669"/>
    <property type="project" value="UniProtKB-KW"/>
</dbReference>
<gene>
    <name evidence="8" type="ORF">GHT09_002358</name>
    <name evidence="9" type="ORF">MONAX_5E045400</name>
</gene>
<dbReference type="GO" id="GO:0005634">
    <property type="term" value="C:nucleus"/>
    <property type="evidence" value="ECO:0007669"/>
    <property type="project" value="TreeGrafter"/>
</dbReference>
<dbReference type="Pfam" id="PF02758">
    <property type="entry name" value="PYRIN"/>
    <property type="match status" value="1"/>
</dbReference>
<dbReference type="PROSITE" id="PS51450">
    <property type="entry name" value="LRR"/>
    <property type="match status" value="1"/>
</dbReference>
<keyword evidence="2" id="KW-0433">Leucine-rich repeat</keyword>
<dbReference type="InterPro" id="IPR050637">
    <property type="entry name" value="NLRP_innate_immun_reg"/>
</dbReference>
<dbReference type="FunFam" id="3.40.50.300:FF:000442">
    <property type="entry name" value="NACHT, LRR and PYD domains-containing protein 3"/>
    <property type="match status" value="1"/>
</dbReference>
<dbReference type="SUPFAM" id="SSF52540">
    <property type="entry name" value="P-loop containing nucleoside triphosphate hydrolases"/>
    <property type="match status" value="1"/>
</dbReference>
<keyword evidence="10" id="KW-1185">Reference proteome</keyword>
<dbReference type="Proteomes" id="UP000335636">
    <property type="component" value="Unassembled WGS sequence"/>
</dbReference>
<dbReference type="PANTHER" id="PTHR45690:SF7">
    <property type="entry name" value="NACHT, LRR AND PYD DOMAINS-CONTAINING PROTEIN 5"/>
    <property type="match status" value="1"/>
</dbReference>
<dbReference type="PANTHER" id="PTHR45690">
    <property type="entry name" value="NACHT, LRR AND PYD DOMAINS-CONTAINING PROTEIN 12"/>
    <property type="match status" value="1"/>
</dbReference>
<dbReference type="EMBL" id="WJEC01000090">
    <property type="protein sequence ID" value="KAF7485901.1"/>
    <property type="molecule type" value="Genomic_DNA"/>
</dbReference>
<reference evidence="8" key="2">
    <citation type="submission" date="2020-08" db="EMBL/GenBank/DDBJ databases">
        <authorList>
            <person name="Shumante A."/>
            <person name="Zimin A.V."/>
            <person name="Puiu D."/>
            <person name="Salzberg S.L."/>
        </authorList>
    </citation>
    <scope>NUCLEOTIDE SEQUENCE</scope>
    <source>
        <strain evidence="8">WC2-LM</strain>
        <tissue evidence="8">Liver</tissue>
    </source>
</reference>
<evidence type="ECO:0000256" key="5">
    <source>
        <dbReference type="ARBA" id="ARBA00022840"/>
    </source>
</evidence>
<evidence type="ECO:0000259" key="6">
    <source>
        <dbReference type="PROSITE" id="PS50824"/>
    </source>
</evidence>
<dbReference type="PROSITE" id="PS50837">
    <property type="entry name" value="NACHT"/>
    <property type="match status" value="1"/>
</dbReference>
<dbReference type="SUPFAM" id="SSF47986">
    <property type="entry name" value="DEATH domain"/>
    <property type="match status" value="1"/>
</dbReference>
<dbReference type="Pfam" id="PF13516">
    <property type="entry name" value="LRR_6"/>
    <property type="match status" value="5"/>
</dbReference>
<dbReference type="InterPro" id="IPR027417">
    <property type="entry name" value="P-loop_NTPase"/>
</dbReference>
<keyword evidence="4" id="KW-0547">Nucleotide-binding</keyword>
<dbReference type="SMART" id="SM01289">
    <property type="entry name" value="PYRIN"/>
    <property type="match status" value="1"/>
</dbReference>
<dbReference type="GO" id="GO:0005829">
    <property type="term" value="C:cytosol"/>
    <property type="evidence" value="ECO:0007669"/>
    <property type="project" value="TreeGrafter"/>
</dbReference>
<dbReference type="GO" id="GO:0005938">
    <property type="term" value="C:cell cortex"/>
    <property type="evidence" value="ECO:0007669"/>
    <property type="project" value="TreeGrafter"/>
</dbReference>
<dbReference type="InterPro" id="IPR007111">
    <property type="entry name" value="NACHT_NTPase"/>
</dbReference>
<evidence type="ECO:0000256" key="4">
    <source>
        <dbReference type="ARBA" id="ARBA00022741"/>
    </source>
</evidence>
<comment type="similarity">
    <text evidence="1">Belongs to the NLRP family.</text>
</comment>
<dbReference type="Pfam" id="PF17779">
    <property type="entry name" value="WHD_NOD2"/>
    <property type="match status" value="1"/>
</dbReference>
<dbReference type="InterPro" id="IPR004020">
    <property type="entry name" value="DAPIN"/>
</dbReference>
<dbReference type="GO" id="GO:0106333">
    <property type="term" value="C:subcortical maternal complex"/>
    <property type="evidence" value="ECO:0007669"/>
    <property type="project" value="TreeGrafter"/>
</dbReference>
<evidence type="ECO:0000259" key="7">
    <source>
        <dbReference type="PROSITE" id="PS50837"/>
    </source>
</evidence>
<evidence type="ECO:0000256" key="3">
    <source>
        <dbReference type="ARBA" id="ARBA00022737"/>
    </source>
</evidence>
<feature type="domain" description="NACHT" evidence="7">
    <location>
        <begin position="154"/>
        <end position="285"/>
    </location>
</feature>
<keyword evidence="3" id="KW-0677">Repeat</keyword>
<dbReference type="PROSITE" id="PS50824">
    <property type="entry name" value="DAPIN"/>
    <property type="match status" value="1"/>
</dbReference>
<dbReference type="Proteomes" id="UP000662637">
    <property type="component" value="Unassembled WGS sequence"/>
</dbReference>
<feature type="domain" description="Pyrin" evidence="6">
    <location>
        <begin position="25"/>
        <end position="104"/>
    </location>
</feature>
<dbReference type="GO" id="GO:0005739">
    <property type="term" value="C:mitochondrion"/>
    <property type="evidence" value="ECO:0007669"/>
    <property type="project" value="TreeGrafter"/>
</dbReference>
<dbReference type="InterPro" id="IPR041267">
    <property type="entry name" value="NLRP_HD2"/>
</dbReference>
<organism evidence="9 10">
    <name type="scientific">Marmota monax</name>
    <name type="common">Woodchuck</name>
    <dbReference type="NCBI Taxonomy" id="9995"/>
    <lineage>
        <taxon>Eukaryota</taxon>
        <taxon>Metazoa</taxon>
        <taxon>Chordata</taxon>
        <taxon>Craniata</taxon>
        <taxon>Vertebrata</taxon>
        <taxon>Euteleostomi</taxon>
        <taxon>Mammalia</taxon>
        <taxon>Eutheria</taxon>
        <taxon>Euarchontoglires</taxon>
        <taxon>Glires</taxon>
        <taxon>Rodentia</taxon>
        <taxon>Sciuromorpha</taxon>
        <taxon>Sciuridae</taxon>
        <taxon>Xerinae</taxon>
        <taxon>Marmotini</taxon>
        <taxon>Marmota</taxon>
    </lineage>
</organism>
<evidence type="ECO:0000256" key="1">
    <source>
        <dbReference type="ARBA" id="ARBA00008665"/>
    </source>
</evidence>
<dbReference type="Pfam" id="PF05729">
    <property type="entry name" value="NACHT"/>
    <property type="match status" value="1"/>
</dbReference>
<reference evidence="9 10" key="1">
    <citation type="submission" date="2019-04" db="EMBL/GenBank/DDBJ databases">
        <authorList>
            <person name="Alioto T."/>
            <person name="Alioto T."/>
        </authorList>
    </citation>
    <scope>NUCLEOTIDE SEQUENCE [LARGE SCALE GENOMIC DNA]</scope>
</reference>
<dbReference type="InterPro" id="IPR011029">
    <property type="entry name" value="DEATH-like_dom_sf"/>
</dbReference>
<evidence type="ECO:0000313" key="10">
    <source>
        <dbReference type="Proteomes" id="UP000335636"/>
    </source>
</evidence>